<reference evidence="1 2" key="1">
    <citation type="submission" date="2019-04" db="EMBL/GenBank/DDBJ databases">
        <title>Genome sequence of Pelagicola litoralis CL-ES2.</title>
        <authorList>
            <person name="Cao J."/>
        </authorList>
    </citation>
    <scope>NUCLEOTIDE SEQUENCE [LARGE SCALE GENOMIC DNA]</scope>
    <source>
        <strain evidence="1 2">CL-ES2</strain>
    </source>
</reference>
<evidence type="ECO:0000313" key="2">
    <source>
        <dbReference type="Proteomes" id="UP000306575"/>
    </source>
</evidence>
<name>A0A4U7MUS3_9RHOB</name>
<protein>
    <recommendedName>
        <fullName evidence="3">DUF2161 domain-containing phosphodiesterase</fullName>
    </recommendedName>
</protein>
<evidence type="ECO:0008006" key="3">
    <source>
        <dbReference type="Google" id="ProtNLM"/>
    </source>
</evidence>
<gene>
    <name evidence="1" type="ORF">FAP39_16125</name>
</gene>
<comment type="caution">
    <text evidence="1">The sequence shown here is derived from an EMBL/GenBank/DDBJ whole genome shotgun (WGS) entry which is preliminary data.</text>
</comment>
<dbReference type="OrthoDB" id="9795163at2"/>
<evidence type="ECO:0000313" key="1">
    <source>
        <dbReference type="EMBL" id="TKZ15964.1"/>
    </source>
</evidence>
<dbReference type="Pfam" id="PF09929">
    <property type="entry name" value="DUF2161"/>
    <property type="match status" value="1"/>
</dbReference>
<accession>A0A4U7MUS3</accession>
<proteinExistence type="predicted"/>
<organism evidence="1 2">
    <name type="scientific">Shimia litoralis</name>
    <dbReference type="NCBI Taxonomy" id="420403"/>
    <lineage>
        <taxon>Bacteria</taxon>
        <taxon>Pseudomonadati</taxon>
        <taxon>Pseudomonadota</taxon>
        <taxon>Alphaproteobacteria</taxon>
        <taxon>Rhodobacterales</taxon>
        <taxon>Roseobacteraceae</taxon>
    </lineage>
</organism>
<keyword evidence="2" id="KW-1185">Reference proteome</keyword>
<sequence length="218" mass="23688">MRETELYPPVKNWLETLGYEVKSEVGSADVVAVRDTEDPIIVELKVGFSLTLLQQAVARQAISDLVYVAVPRWSGKSGWRTFKGNVGLCKRLGVGVLSVRVSDGHVQAHCDPAEFRPRKSKARKGALLKEFARRTGDPNLGGTRGKITTAYKQEVLRCAQYLADNGPSKGADVAKAVDVSTATRMMRDNHAGWFVAVSRGVYALSEVGQAAVQEGQEA</sequence>
<dbReference type="EMBL" id="SULI01000032">
    <property type="protein sequence ID" value="TKZ15964.1"/>
    <property type="molecule type" value="Genomic_DNA"/>
</dbReference>
<dbReference type="InterPro" id="IPR018679">
    <property type="entry name" value="DUF2161"/>
</dbReference>
<dbReference type="Proteomes" id="UP000306575">
    <property type="component" value="Unassembled WGS sequence"/>
</dbReference>
<dbReference type="AlphaFoldDB" id="A0A4U7MUS3"/>